<proteinExistence type="predicted"/>
<sequence length="189" mass="21888">MHTKALPSIRFLLDPPTDYESPDTIKSEISFEGYGTKTSRTPPQLRSSQEEENDHHYYMTPAYQNITTSSLPPPIQQPSLHQQFSVFTPFEKQSQKSPQIIPNIDINTSNNTLPPIEIKCENPLPSIEIKQIKREHSLSPLEIKLQSNMRRHLRVHRMGRPVKKIRYDGEVEGVKMNKLKNHLFDAYLD</sequence>
<accession>A0A9N9C823</accession>
<evidence type="ECO:0000256" key="1">
    <source>
        <dbReference type="SAM" id="MobiDB-lite"/>
    </source>
</evidence>
<evidence type="ECO:0000313" key="2">
    <source>
        <dbReference type="EMBL" id="CAG8594029.1"/>
    </source>
</evidence>
<feature type="region of interest" description="Disordered" evidence="1">
    <location>
        <begin position="1"/>
        <end position="52"/>
    </location>
</feature>
<dbReference type="Proteomes" id="UP000789706">
    <property type="component" value="Unassembled WGS sequence"/>
</dbReference>
<dbReference type="OrthoDB" id="10027876at2759"/>
<dbReference type="AlphaFoldDB" id="A0A9N9C823"/>
<protein>
    <submittedName>
        <fullName evidence="2">3499_t:CDS:1</fullName>
    </submittedName>
</protein>
<dbReference type="EMBL" id="CAJVPK010001646">
    <property type="protein sequence ID" value="CAG8594029.1"/>
    <property type="molecule type" value="Genomic_DNA"/>
</dbReference>
<gene>
    <name evidence="2" type="ORF">DEBURN_LOCUS9199</name>
</gene>
<name>A0A9N9C823_9GLOM</name>
<feature type="compositionally biased region" description="Polar residues" evidence="1">
    <location>
        <begin position="36"/>
        <end position="47"/>
    </location>
</feature>
<organism evidence="2 3">
    <name type="scientific">Diversispora eburnea</name>
    <dbReference type="NCBI Taxonomy" id="1213867"/>
    <lineage>
        <taxon>Eukaryota</taxon>
        <taxon>Fungi</taxon>
        <taxon>Fungi incertae sedis</taxon>
        <taxon>Mucoromycota</taxon>
        <taxon>Glomeromycotina</taxon>
        <taxon>Glomeromycetes</taxon>
        <taxon>Diversisporales</taxon>
        <taxon>Diversisporaceae</taxon>
        <taxon>Diversispora</taxon>
    </lineage>
</organism>
<keyword evidence="3" id="KW-1185">Reference proteome</keyword>
<reference evidence="2" key="1">
    <citation type="submission" date="2021-06" db="EMBL/GenBank/DDBJ databases">
        <authorList>
            <person name="Kallberg Y."/>
            <person name="Tangrot J."/>
            <person name="Rosling A."/>
        </authorList>
    </citation>
    <scope>NUCLEOTIDE SEQUENCE</scope>
    <source>
        <strain evidence="2">AZ414A</strain>
    </source>
</reference>
<evidence type="ECO:0000313" key="3">
    <source>
        <dbReference type="Proteomes" id="UP000789706"/>
    </source>
</evidence>
<comment type="caution">
    <text evidence="2">The sequence shown here is derived from an EMBL/GenBank/DDBJ whole genome shotgun (WGS) entry which is preliminary data.</text>
</comment>